<organism evidence="1 2">
    <name type="scientific">Elysia chlorotica</name>
    <name type="common">Eastern emerald elysia</name>
    <name type="synonym">Sea slug</name>
    <dbReference type="NCBI Taxonomy" id="188477"/>
    <lineage>
        <taxon>Eukaryota</taxon>
        <taxon>Metazoa</taxon>
        <taxon>Spiralia</taxon>
        <taxon>Lophotrochozoa</taxon>
        <taxon>Mollusca</taxon>
        <taxon>Gastropoda</taxon>
        <taxon>Heterobranchia</taxon>
        <taxon>Euthyneura</taxon>
        <taxon>Panpulmonata</taxon>
        <taxon>Sacoglossa</taxon>
        <taxon>Placobranchoidea</taxon>
        <taxon>Plakobranchidae</taxon>
        <taxon>Elysia</taxon>
    </lineage>
</organism>
<gene>
    <name evidence="1" type="ORF">EGW08_002007</name>
</gene>
<feature type="non-terminal residue" evidence="1">
    <location>
        <position position="160"/>
    </location>
</feature>
<keyword evidence="2" id="KW-1185">Reference proteome</keyword>
<protein>
    <submittedName>
        <fullName evidence="1">Uncharacterized protein</fullName>
    </submittedName>
</protein>
<dbReference type="Proteomes" id="UP000271974">
    <property type="component" value="Unassembled WGS sequence"/>
</dbReference>
<sequence>NQVEVESFPSHELIVSPILHHLAFVQRDDEIGVPHGGQSVSDDHGCPALTSLGKQQGIRAWGLSMCWTKHQLRSMLSYLRQNGNTSLCHTYVWHLHDEVIGISVLASVENLCVGDSLAAVSDVLCDGRGEQDRLLPHQADVLAQPSYVDVSDVDAVKAHL</sequence>
<evidence type="ECO:0000313" key="1">
    <source>
        <dbReference type="EMBL" id="RUS90226.1"/>
    </source>
</evidence>
<dbReference type="AlphaFoldDB" id="A0A3S1CE61"/>
<reference evidence="1 2" key="1">
    <citation type="submission" date="2019-01" db="EMBL/GenBank/DDBJ databases">
        <title>A draft genome assembly of the solar-powered sea slug Elysia chlorotica.</title>
        <authorList>
            <person name="Cai H."/>
            <person name="Li Q."/>
            <person name="Fang X."/>
            <person name="Li J."/>
            <person name="Curtis N.E."/>
            <person name="Altenburger A."/>
            <person name="Shibata T."/>
            <person name="Feng M."/>
            <person name="Maeda T."/>
            <person name="Schwartz J.A."/>
            <person name="Shigenobu S."/>
            <person name="Lundholm N."/>
            <person name="Nishiyama T."/>
            <person name="Yang H."/>
            <person name="Hasebe M."/>
            <person name="Li S."/>
            <person name="Pierce S.K."/>
            <person name="Wang J."/>
        </authorList>
    </citation>
    <scope>NUCLEOTIDE SEQUENCE [LARGE SCALE GENOMIC DNA]</scope>
    <source>
        <strain evidence="1">EC2010</strain>
        <tissue evidence="1">Whole organism of an adult</tissue>
    </source>
</reference>
<feature type="non-terminal residue" evidence="1">
    <location>
        <position position="1"/>
    </location>
</feature>
<accession>A0A3S1CE61</accession>
<proteinExistence type="predicted"/>
<name>A0A3S1CE61_ELYCH</name>
<comment type="caution">
    <text evidence="1">The sequence shown here is derived from an EMBL/GenBank/DDBJ whole genome shotgun (WGS) entry which is preliminary data.</text>
</comment>
<dbReference type="EMBL" id="RQTK01000037">
    <property type="protein sequence ID" value="RUS90226.1"/>
    <property type="molecule type" value="Genomic_DNA"/>
</dbReference>
<evidence type="ECO:0000313" key="2">
    <source>
        <dbReference type="Proteomes" id="UP000271974"/>
    </source>
</evidence>